<dbReference type="InterPro" id="IPR003439">
    <property type="entry name" value="ABC_transporter-like_ATP-bd"/>
</dbReference>
<gene>
    <name evidence="5" type="ORF">NW766_008507</name>
</gene>
<dbReference type="GO" id="GO:0016887">
    <property type="term" value="F:ATP hydrolysis activity"/>
    <property type="evidence" value="ECO:0007669"/>
    <property type="project" value="InterPro"/>
</dbReference>
<dbReference type="InterPro" id="IPR027417">
    <property type="entry name" value="P-loop_NTPase"/>
</dbReference>
<evidence type="ECO:0000259" key="4">
    <source>
        <dbReference type="Pfam" id="PF00005"/>
    </source>
</evidence>
<dbReference type="Proteomes" id="UP001152130">
    <property type="component" value="Unassembled WGS sequence"/>
</dbReference>
<dbReference type="EMBL" id="JAPDHF010000013">
    <property type="protein sequence ID" value="KAJ4009390.1"/>
    <property type="molecule type" value="Genomic_DNA"/>
</dbReference>
<feature type="domain" description="ABC transporter" evidence="4">
    <location>
        <begin position="196"/>
        <end position="306"/>
    </location>
</feature>
<evidence type="ECO:0000313" key="6">
    <source>
        <dbReference type="Proteomes" id="UP001152130"/>
    </source>
</evidence>
<evidence type="ECO:0000256" key="1">
    <source>
        <dbReference type="ARBA" id="ARBA00022741"/>
    </source>
</evidence>
<keyword evidence="6" id="KW-1185">Reference proteome</keyword>
<dbReference type="GO" id="GO:0016020">
    <property type="term" value="C:membrane"/>
    <property type="evidence" value="ECO:0007669"/>
    <property type="project" value="TreeGrafter"/>
</dbReference>
<dbReference type="PANTHER" id="PTHR24223">
    <property type="entry name" value="ATP-BINDING CASSETTE SUB-FAMILY C"/>
    <property type="match status" value="1"/>
</dbReference>
<evidence type="ECO:0000256" key="2">
    <source>
        <dbReference type="ARBA" id="ARBA00022840"/>
    </source>
</evidence>
<keyword evidence="1" id="KW-0547">Nucleotide-binding</keyword>
<dbReference type="GO" id="GO:0005524">
    <property type="term" value="F:ATP binding"/>
    <property type="evidence" value="ECO:0007669"/>
    <property type="project" value="UniProtKB-KW"/>
</dbReference>
<evidence type="ECO:0000313" key="5">
    <source>
        <dbReference type="EMBL" id="KAJ4009390.1"/>
    </source>
</evidence>
<dbReference type="PANTHER" id="PTHR24223:SF399">
    <property type="entry name" value="ABC TRANSPORTER ATNG"/>
    <property type="match status" value="1"/>
</dbReference>
<comment type="caution">
    <text evidence="5">The sequence shown here is derived from an EMBL/GenBank/DDBJ whole genome shotgun (WGS) entry which is preliminary data.</text>
</comment>
<organism evidence="5 6">
    <name type="scientific">Fusarium irregulare</name>
    <dbReference type="NCBI Taxonomy" id="2494466"/>
    <lineage>
        <taxon>Eukaryota</taxon>
        <taxon>Fungi</taxon>
        <taxon>Dikarya</taxon>
        <taxon>Ascomycota</taxon>
        <taxon>Pezizomycotina</taxon>
        <taxon>Sordariomycetes</taxon>
        <taxon>Hypocreomycetidae</taxon>
        <taxon>Hypocreales</taxon>
        <taxon>Nectriaceae</taxon>
        <taxon>Fusarium</taxon>
        <taxon>Fusarium incarnatum-equiseti species complex</taxon>
    </lineage>
</organism>
<dbReference type="InterPro" id="IPR050173">
    <property type="entry name" value="ABC_transporter_C-like"/>
</dbReference>
<keyword evidence="2" id="KW-0067">ATP-binding</keyword>
<dbReference type="GO" id="GO:0042626">
    <property type="term" value="F:ATPase-coupled transmembrane transporter activity"/>
    <property type="evidence" value="ECO:0007669"/>
    <property type="project" value="TreeGrafter"/>
</dbReference>
<accession>A0A9W8U892</accession>
<reference evidence="5" key="1">
    <citation type="submission" date="2022-10" db="EMBL/GenBank/DDBJ databases">
        <title>Fusarium specimens isolated from Avocado Roots.</title>
        <authorList>
            <person name="Stajich J."/>
            <person name="Roper C."/>
            <person name="Heimlech-Rivalta G."/>
        </authorList>
    </citation>
    <scope>NUCLEOTIDE SEQUENCE</scope>
    <source>
        <strain evidence="5">CF00143</strain>
    </source>
</reference>
<feature type="region of interest" description="Disordered" evidence="3">
    <location>
        <begin position="282"/>
        <end position="301"/>
    </location>
</feature>
<dbReference type="Gene3D" id="3.40.50.300">
    <property type="entry name" value="P-loop containing nucleotide triphosphate hydrolases"/>
    <property type="match status" value="1"/>
</dbReference>
<protein>
    <recommendedName>
        <fullName evidence="4">ABC transporter domain-containing protein</fullName>
    </recommendedName>
</protein>
<dbReference type="Pfam" id="PF00005">
    <property type="entry name" value="ABC_tran"/>
    <property type="match status" value="1"/>
</dbReference>
<evidence type="ECO:0000256" key="3">
    <source>
        <dbReference type="SAM" id="MobiDB-lite"/>
    </source>
</evidence>
<dbReference type="AlphaFoldDB" id="A0A9W8U892"/>
<dbReference type="SUPFAM" id="SSF52540">
    <property type="entry name" value="P-loop containing nucleoside triphosphate hydrolases"/>
    <property type="match status" value="1"/>
</dbReference>
<name>A0A9W8U892_9HYPO</name>
<sequence length="315" mass="34361">MTRGALVPLIYSKLLQLRGNDLHQMTAFTLMSADVETIVNDSWRLLEPWAHLLQIVIGTYLLYRQLASAPQVLAPLVTFGAYSIAKMVSGQPNFSEATAVTSFSILNLISAPAMQLLLAIPMGAQAIGCYGRIQSFLRTPEDLIPSTATSSSSDLTGQSDRQNILIEPQSSIALDCIEQSRGKLEVQYDQYSRLPIQFMPNSIIAITGPSGCGKSTLLRKLLASQQIQPSDLFPSGNIAYCSQTPWIFEGTIRDNILGQSEVDESWYQSILDSCELREDLDNMPNSDATEVGSGGSKLSGGQKQRIVSYCDRAAV</sequence>
<proteinExistence type="predicted"/>